<dbReference type="AlphaFoldDB" id="A0A2Z6M4D1"/>
<proteinExistence type="predicted"/>
<dbReference type="Pfam" id="PF13960">
    <property type="entry name" value="DUF4218"/>
    <property type="match status" value="1"/>
</dbReference>
<dbReference type="Pfam" id="PF24626">
    <property type="entry name" value="SH3_Tf2-1"/>
    <property type="match status" value="1"/>
</dbReference>
<dbReference type="Proteomes" id="UP000242715">
    <property type="component" value="Unassembled WGS sequence"/>
</dbReference>
<dbReference type="InterPro" id="IPR004242">
    <property type="entry name" value="Transposase_21"/>
</dbReference>
<evidence type="ECO:0008006" key="6">
    <source>
        <dbReference type="Google" id="ProtNLM"/>
    </source>
</evidence>
<keyword evidence="5" id="KW-1185">Reference proteome</keyword>
<evidence type="ECO:0000259" key="1">
    <source>
        <dbReference type="Pfam" id="PF13952"/>
    </source>
</evidence>
<feature type="domain" description="Tf2-1-like SH3-like" evidence="3">
    <location>
        <begin position="6"/>
        <end position="70"/>
    </location>
</feature>
<protein>
    <recommendedName>
        <fullName evidence="6">DUF4216 domain-containing protein</fullName>
    </recommendedName>
</protein>
<name>A0A2Z6M4D1_TRISU</name>
<dbReference type="Pfam" id="PF13952">
    <property type="entry name" value="DUF4216"/>
    <property type="match status" value="1"/>
</dbReference>
<evidence type="ECO:0000313" key="5">
    <source>
        <dbReference type="Proteomes" id="UP000242715"/>
    </source>
</evidence>
<dbReference type="InterPro" id="IPR056924">
    <property type="entry name" value="SH3_Tf2-1"/>
</dbReference>
<dbReference type="Pfam" id="PF02992">
    <property type="entry name" value="Transposase_21"/>
    <property type="match status" value="1"/>
</dbReference>
<accession>A0A2Z6M4D1</accession>
<reference evidence="5" key="1">
    <citation type="journal article" date="2017" name="Front. Plant Sci.">
        <title>Climate Clever Clovers: New Paradigm to Reduce the Environmental Footprint of Ruminants by Breeding Low Methanogenic Forages Utilizing Haplotype Variation.</title>
        <authorList>
            <person name="Kaur P."/>
            <person name="Appels R."/>
            <person name="Bayer P.E."/>
            <person name="Keeble-Gagnere G."/>
            <person name="Wang J."/>
            <person name="Hirakawa H."/>
            <person name="Shirasawa K."/>
            <person name="Vercoe P."/>
            <person name="Stefanova K."/>
            <person name="Durmic Z."/>
            <person name="Nichols P."/>
            <person name="Revell C."/>
            <person name="Isobe S.N."/>
            <person name="Edwards D."/>
            <person name="Erskine W."/>
        </authorList>
    </citation>
    <scope>NUCLEOTIDE SEQUENCE [LARGE SCALE GENOMIC DNA]</scope>
    <source>
        <strain evidence="5">cv. Daliak</strain>
    </source>
</reference>
<evidence type="ECO:0000259" key="3">
    <source>
        <dbReference type="Pfam" id="PF24626"/>
    </source>
</evidence>
<organism evidence="4 5">
    <name type="scientific">Trifolium subterraneum</name>
    <name type="common">Subterranean clover</name>
    <dbReference type="NCBI Taxonomy" id="3900"/>
    <lineage>
        <taxon>Eukaryota</taxon>
        <taxon>Viridiplantae</taxon>
        <taxon>Streptophyta</taxon>
        <taxon>Embryophyta</taxon>
        <taxon>Tracheophyta</taxon>
        <taxon>Spermatophyta</taxon>
        <taxon>Magnoliopsida</taxon>
        <taxon>eudicotyledons</taxon>
        <taxon>Gunneridae</taxon>
        <taxon>Pentapetalae</taxon>
        <taxon>rosids</taxon>
        <taxon>fabids</taxon>
        <taxon>Fabales</taxon>
        <taxon>Fabaceae</taxon>
        <taxon>Papilionoideae</taxon>
        <taxon>50 kb inversion clade</taxon>
        <taxon>NPAAA clade</taxon>
        <taxon>Hologalegina</taxon>
        <taxon>IRL clade</taxon>
        <taxon>Trifolieae</taxon>
        <taxon>Trifolium</taxon>
    </lineage>
</organism>
<evidence type="ECO:0000259" key="2">
    <source>
        <dbReference type="Pfam" id="PF13960"/>
    </source>
</evidence>
<dbReference type="EMBL" id="DF973300">
    <property type="protein sequence ID" value="GAU25003.1"/>
    <property type="molecule type" value="Genomic_DNA"/>
</dbReference>
<feature type="domain" description="DUF4216" evidence="1">
    <location>
        <begin position="673"/>
        <end position="741"/>
    </location>
</feature>
<evidence type="ECO:0000313" key="4">
    <source>
        <dbReference type="EMBL" id="GAU25003.1"/>
    </source>
</evidence>
<gene>
    <name evidence="4" type="ORF">TSUD_292140</name>
</gene>
<dbReference type="OrthoDB" id="1087172at2759"/>
<dbReference type="InterPro" id="IPR025452">
    <property type="entry name" value="DUF4218"/>
</dbReference>
<feature type="domain" description="DUF4218" evidence="2">
    <location>
        <begin position="512"/>
        <end position="589"/>
    </location>
</feature>
<dbReference type="InterPro" id="IPR025312">
    <property type="entry name" value="DUF4216"/>
</dbReference>
<dbReference type="PANTHER" id="PTHR10775">
    <property type="entry name" value="OS08G0208400 PROTEIN"/>
    <property type="match status" value="1"/>
</dbReference>
<sequence>MEFNEGDHVFLHVTPKLGLRGVFKTKKLCPRYIGPYNIIKCVGSVAYQLPLPPSMSGMHDVFHVSQLRKFIPDPFRPVELESIDLKPDLTYQPDPVRIVERDVKVLRSKQIPIVKVEWEQSPDGEFTWELESEMMSNYLYLFSVEEDLRDCPKMLERLVSDSEEPLYDGCTKFSRLSAVLKLYNLKASNRWTDKNFTYLLILLKDMLPENNVLPSRTYEAKQMLSSIGMSYEKIHACPNDCVLFRNERMYRNEEDAKHLTWHANEWIVDGMLRHPADSPQWAKIDADYPEFGQEARNIRLALSTDGINPHGYSIKGKCACPICGGDTNTMRLEKCKKNVFLGHRRFLNSNHRYRKWRQAFNGKTEEARAPLFLTGDELHEKVKFLSNKFGKPFASELVTSGWKKKSIFFELPYWKSLYVRHFLDVMHIEKNVFESVIGTLLNMPGKSKDGINARLDLQVMELRKEPHPVKKRNRTYLPPAAHTLSRNEKITLSICSKVIDPRKLLSPYVSLRCIFHPFDIMVHLTVHFVMETQYYGPAYMRCMYPIELYMKILKGYMKNRSRPEGFIVERYIVEEAIEFCTGYLSNVESIGIPITGEGIGASKVVTISNIEKEQAHLYVINKHTFYTKERDHESTVQNSGVTLVAQSMHVSSANDRNPTFANMSYFGVIERIWELDYSSFQVPVFGCKWVDNNNGVQVDDYGFMKVDLNRVGYRDEPFILASQATQVFYVTDPADDKWSIVFLTNKINDHYKKECENINTDDDPFNNTSNLFENDPTMDDILYMRNDHNEGLWMNPPFCVTRKNKIKKKYLTRKRKRPT</sequence>
<dbReference type="PANTHER" id="PTHR10775:SF180">
    <property type="entry name" value="TRANSPOSON, EN_SPM-LIKE, TRANSPOSASE-ASSOCIATED DOMAIN PROTEIN-RELATED"/>
    <property type="match status" value="1"/>
</dbReference>